<dbReference type="PANTHER" id="PTHR10003">
    <property type="entry name" value="SUPEROXIDE DISMUTASE CU-ZN -RELATED"/>
    <property type="match status" value="1"/>
</dbReference>
<comment type="cofactor">
    <cofactor evidence="2">
        <name>Cu cation</name>
        <dbReference type="ChEBI" id="CHEBI:23378"/>
    </cofactor>
    <text evidence="2">Binds 1 copper ion per subunit.</text>
</comment>
<feature type="domain" description="Superoxide dismutase copper/zinc binding" evidence="3">
    <location>
        <begin position="55"/>
        <end position="186"/>
    </location>
</feature>
<evidence type="ECO:0000256" key="1">
    <source>
        <dbReference type="ARBA" id="ARBA00010457"/>
    </source>
</evidence>
<dbReference type="PROSITE" id="PS00332">
    <property type="entry name" value="SOD_CU_ZN_2"/>
    <property type="match status" value="1"/>
</dbReference>
<comment type="catalytic activity">
    <reaction evidence="2">
        <text>2 superoxide + 2 H(+) = H2O2 + O2</text>
        <dbReference type="Rhea" id="RHEA:20696"/>
        <dbReference type="ChEBI" id="CHEBI:15378"/>
        <dbReference type="ChEBI" id="CHEBI:15379"/>
        <dbReference type="ChEBI" id="CHEBI:16240"/>
        <dbReference type="ChEBI" id="CHEBI:18421"/>
        <dbReference type="EC" id="1.15.1.1"/>
    </reaction>
</comment>
<dbReference type="InterPro" id="IPR024134">
    <property type="entry name" value="SOD_Cu/Zn_/chaperone"/>
</dbReference>
<dbReference type="OrthoDB" id="5431326at2"/>
<dbReference type="InterPro" id="IPR036423">
    <property type="entry name" value="SOD-like_Cu/Zn_dom_sf"/>
</dbReference>
<dbReference type="AlphaFoldDB" id="A0A217EG33"/>
<comment type="similarity">
    <text evidence="1 2">Belongs to the Cu-Zn superoxide dismutase family.</text>
</comment>
<dbReference type="Proteomes" id="UP000243463">
    <property type="component" value="Unassembled WGS sequence"/>
</dbReference>
<dbReference type="EC" id="1.15.1.1" evidence="2"/>
<dbReference type="Pfam" id="PF00080">
    <property type="entry name" value="Sod_Cu"/>
    <property type="match status" value="1"/>
</dbReference>
<protein>
    <recommendedName>
        <fullName evidence="2">Superoxide dismutase [Cu-Zn]</fullName>
        <ecNumber evidence="2">1.15.1.1</ecNumber>
    </recommendedName>
</protein>
<organism evidence="4 5">
    <name type="scientific">Acinetobacter apis</name>
    <dbReference type="NCBI Taxonomy" id="1229165"/>
    <lineage>
        <taxon>Bacteria</taxon>
        <taxon>Pseudomonadati</taxon>
        <taxon>Pseudomonadota</taxon>
        <taxon>Gammaproteobacteria</taxon>
        <taxon>Moraxellales</taxon>
        <taxon>Moraxellaceae</taxon>
        <taxon>Acinetobacter</taxon>
    </lineage>
</organism>
<dbReference type="InterPro" id="IPR018152">
    <property type="entry name" value="SOD_Cu/Zn_BS"/>
</dbReference>
<dbReference type="SUPFAM" id="SSF49329">
    <property type="entry name" value="Cu,Zn superoxide dismutase-like"/>
    <property type="match status" value="1"/>
</dbReference>
<dbReference type="PROSITE" id="PS51257">
    <property type="entry name" value="PROKAR_LIPOPROTEIN"/>
    <property type="match status" value="1"/>
</dbReference>
<keyword evidence="5" id="KW-1185">Reference proteome</keyword>
<keyword evidence="2" id="KW-0479">Metal-binding</keyword>
<keyword evidence="2" id="KW-0560">Oxidoreductase</keyword>
<dbReference type="InterPro" id="IPR001424">
    <property type="entry name" value="SOD_Cu_Zn_dom"/>
</dbReference>
<accession>A0A217EG33</accession>
<evidence type="ECO:0000256" key="2">
    <source>
        <dbReference type="RuleBase" id="RU000393"/>
    </source>
</evidence>
<dbReference type="RefSeq" id="WP_088823508.1">
    <property type="nucleotide sequence ID" value="NZ_FZLN01000002.1"/>
</dbReference>
<keyword evidence="2" id="KW-0186">Copper</keyword>
<gene>
    <name evidence="4" type="ORF">SAMN05444584_1413</name>
</gene>
<dbReference type="EMBL" id="FZLN01000002">
    <property type="protein sequence ID" value="SNQ29459.1"/>
    <property type="molecule type" value="Genomic_DNA"/>
</dbReference>
<evidence type="ECO:0000313" key="5">
    <source>
        <dbReference type="Proteomes" id="UP000243463"/>
    </source>
</evidence>
<dbReference type="GO" id="GO:0005507">
    <property type="term" value="F:copper ion binding"/>
    <property type="evidence" value="ECO:0007669"/>
    <property type="project" value="InterPro"/>
</dbReference>
<evidence type="ECO:0000259" key="3">
    <source>
        <dbReference type="Pfam" id="PF00080"/>
    </source>
</evidence>
<comment type="function">
    <text evidence="2">Destroys radicals which are normally produced within the cells and which are toxic to biological systems.</text>
</comment>
<reference evidence="5" key="1">
    <citation type="submission" date="2017-06" db="EMBL/GenBank/DDBJ databases">
        <authorList>
            <person name="Varghese N."/>
            <person name="Submissions S."/>
        </authorList>
    </citation>
    <scope>NUCLEOTIDE SEQUENCE [LARGE SCALE GENOMIC DNA]</scope>
    <source>
        <strain evidence="5">ANC 5114</strain>
    </source>
</reference>
<name>A0A217EG33_9GAMM</name>
<evidence type="ECO:0000313" key="4">
    <source>
        <dbReference type="EMBL" id="SNQ29459.1"/>
    </source>
</evidence>
<dbReference type="GO" id="GO:0004784">
    <property type="term" value="F:superoxide dismutase activity"/>
    <property type="evidence" value="ECO:0007669"/>
    <property type="project" value="UniProtKB-EC"/>
</dbReference>
<keyword evidence="2" id="KW-0862">Zinc</keyword>
<sequence>MNNILKLAGLCGLSGLLFTGCSTIHEHYQKLSHHNHKEHVAVYAVSAQGVGEKIGTVTLEDTPRGLQLSTDLKKIPAGPHGFHIHEFASCESTAKNGQVGPALAAGSHLNTNHAEHHGTPLSGHLGDLPYLTANQAGYVKETSIAPRLKLADVKGHAIVVHAGGDNYSDTPSPLGGGGGRLACGVIK</sequence>
<proteinExistence type="inferred from homology"/>
<comment type="cofactor">
    <cofactor evidence="2">
        <name>Zn(2+)</name>
        <dbReference type="ChEBI" id="CHEBI:29105"/>
    </cofactor>
    <text evidence="2">Binds 1 zinc ion per subunit.</text>
</comment>
<dbReference type="Gene3D" id="2.60.40.200">
    <property type="entry name" value="Superoxide dismutase, copper/zinc binding domain"/>
    <property type="match status" value="1"/>
</dbReference>